<evidence type="ECO:0000313" key="10">
    <source>
        <dbReference type="Proteomes" id="UP000012174"/>
    </source>
</evidence>
<feature type="transmembrane region" description="Helical" evidence="7">
    <location>
        <begin position="47"/>
        <end position="65"/>
    </location>
</feature>
<keyword evidence="5 7" id="KW-0472">Membrane</keyword>
<evidence type="ECO:0000256" key="7">
    <source>
        <dbReference type="SAM" id="Phobius"/>
    </source>
</evidence>
<keyword evidence="4 7" id="KW-1133">Transmembrane helix</keyword>
<organism evidence="9 10">
    <name type="scientific">Eutypa lata (strain UCR-EL1)</name>
    <name type="common">Grapevine dieback disease fungus</name>
    <name type="synonym">Eutypa armeniacae</name>
    <dbReference type="NCBI Taxonomy" id="1287681"/>
    <lineage>
        <taxon>Eukaryota</taxon>
        <taxon>Fungi</taxon>
        <taxon>Dikarya</taxon>
        <taxon>Ascomycota</taxon>
        <taxon>Pezizomycotina</taxon>
        <taxon>Sordariomycetes</taxon>
        <taxon>Xylariomycetidae</taxon>
        <taxon>Xylariales</taxon>
        <taxon>Diatrypaceae</taxon>
        <taxon>Eutypa</taxon>
    </lineage>
</organism>
<dbReference type="Pfam" id="PF07690">
    <property type="entry name" value="MFS_1"/>
    <property type="match status" value="1"/>
</dbReference>
<dbReference type="GO" id="GO:0022857">
    <property type="term" value="F:transmembrane transporter activity"/>
    <property type="evidence" value="ECO:0007669"/>
    <property type="project" value="InterPro"/>
</dbReference>
<keyword evidence="2" id="KW-0813">Transport</keyword>
<comment type="subcellular location">
    <subcellularLocation>
        <location evidence="1">Membrane</location>
        <topology evidence="1">Multi-pass membrane protein</topology>
    </subcellularLocation>
</comment>
<feature type="transmembrane region" description="Helical" evidence="7">
    <location>
        <begin position="326"/>
        <end position="345"/>
    </location>
</feature>
<feature type="transmembrane region" description="Helical" evidence="7">
    <location>
        <begin position="182"/>
        <end position="203"/>
    </location>
</feature>
<feature type="transmembrane region" description="Helical" evidence="7">
    <location>
        <begin position="122"/>
        <end position="139"/>
    </location>
</feature>
<dbReference type="InterPro" id="IPR011701">
    <property type="entry name" value="MFS"/>
</dbReference>
<dbReference type="FunFam" id="1.20.1250.20:FF:000065">
    <property type="entry name" value="Putative MFS pantothenate transporter"/>
    <property type="match status" value="1"/>
</dbReference>
<sequence>MNTGERKAPFNVQSVVPTSANPHDEKQTISGWFHWHEPGTSTQEKKLIFKLDFFILTYGCLTYFIKQLDQTNITNAYASGMKEELNFGPGNELSFMNTYFNIGVLVGSSFANFAMSFVRPRFWLPFCLATWSLFVLFLYKCEYAYQFYILRFFIGFFESAAWPGVQYIIGSWYRKSELSRRSSIFVLSGIVGAMFSGYLQAALYSRMEGRGGLSAWRWLFIFDFIIAVPVIIYGLIVIPDTPHTTTAFWLNEWERQRARERIEEEGRQPTGKLNWDVFRRIFTSWQVYTFGLAFCFWSLTVGTYVTQYFTLYLKEKGFSVSDINNIPTAISGVNFVFMATTGFVSDKIGSRRPACILVGSLLVFNYIIFTIWDVPHSLRMFVFIFNGCYGCFTPILAGWVNESCGGDQQKRGFILGFMVAAGGAVVIPFQQLQFPSSQAPEFSQTHGWPSALAFVIALMLWTGWGITFIQRWAEKRSSSVEDTRSEEDGRSLEA</sequence>
<evidence type="ECO:0000256" key="2">
    <source>
        <dbReference type="ARBA" id="ARBA00022448"/>
    </source>
</evidence>
<feature type="transmembrane region" description="Helical" evidence="7">
    <location>
        <begin position="354"/>
        <end position="372"/>
    </location>
</feature>
<keyword evidence="3 7" id="KW-0812">Transmembrane</keyword>
<reference evidence="10" key="1">
    <citation type="journal article" date="2013" name="Genome Announc.">
        <title>Draft genome sequence of the grapevine dieback fungus Eutypa lata UCR-EL1.</title>
        <authorList>
            <person name="Blanco-Ulate B."/>
            <person name="Rolshausen P.E."/>
            <person name="Cantu D."/>
        </authorList>
    </citation>
    <scope>NUCLEOTIDE SEQUENCE [LARGE SCALE GENOMIC DNA]</scope>
    <source>
        <strain evidence="10">UCR-EL1</strain>
    </source>
</reference>
<dbReference type="InterPro" id="IPR036259">
    <property type="entry name" value="MFS_trans_sf"/>
</dbReference>
<feature type="transmembrane region" description="Helical" evidence="7">
    <location>
        <begin position="145"/>
        <end position="170"/>
    </location>
</feature>
<feature type="transmembrane region" description="Helical" evidence="7">
    <location>
        <begin position="98"/>
        <end position="115"/>
    </location>
</feature>
<evidence type="ECO:0000256" key="1">
    <source>
        <dbReference type="ARBA" id="ARBA00004141"/>
    </source>
</evidence>
<dbReference type="eggNOG" id="KOG2533">
    <property type="taxonomic scope" value="Eukaryota"/>
</dbReference>
<feature type="transmembrane region" description="Helical" evidence="7">
    <location>
        <begin position="412"/>
        <end position="430"/>
    </location>
</feature>
<evidence type="ECO:0000313" key="9">
    <source>
        <dbReference type="EMBL" id="EMR68999.1"/>
    </source>
</evidence>
<evidence type="ECO:0000259" key="8">
    <source>
        <dbReference type="PROSITE" id="PS50850"/>
    </source>
</evidence>
<dbReference type="KEGG" id="ela:UCREL1_3982"/>
<feature type="domain" description="Major facilitator superfamily (MFS) profile" evidence="8">
    <location>
        <begin position="55"/>
        <end position="494"/>
    </location>
</feature>
<dbReference type="HOGENOM" id="CLU_001265_4_2_1"/>
<feature type="transmembrane region" description="Helical" evidence="7">
    <location>
        <begin position="215"/>
        <end position="238"/>
    </location>
</feature>
<dbReference type="OMA" id="WMNTYFN"/>
<dbReference type="PROSITE" id="PS50850">
    <property type="entry name" value="MFS"/>
    <property type="match status" value="1"/>
</dbReference>
<evidence type="ECO:0000256" key="3">
    <source>
        <dbReference type="ARBA" id="ARBA00022692"/>
    </source>
</evidence>
<dbReference type="EMBL" id="KB706144">
    <property type="protein sequence ID" value="EMR68999.1"/>
    <property type="molecule type" value="Genomic_DNA"/>
</dbReference>
<dbReference type="SUPFAM" id="SSF103473">
    <property type="entry name" value="MFS general substrate transporter"/>
    <property type="match status" value="1"/>
</dbReference>
<proteinExistence type="inferred from homology"/>
<feature type="transmembrane region" description="Helical" evidence="7">
    <location>
        <begin position="287"/>
        <end position="306"/>
    </location>
</feature>
<evidence type="ECO:0000256" key="4">
    <source>
        <dbReference type="ARBA" id="ARBA00022989"/>
    </source>
</evidence>
<comment type="similarity">
    <text evidence="6">Belongs to the major facilitator superfamily. Allantoate permease family.</text>
</comment>
<name>M7SR81_EUTLA</name>
<dbReference type="GO" id="GO:0016020">
    <property type="term" value="C:membrane"/>
    <property type="evidence" value="ECO:0007669"/>
    <property type="project" value="UniProtKB-SubCell"/>
</dbReference>
<dbReference type="Gene3D" id="1.20.1250.20">
    <property type="entry name" value="MFS general substrate transporter like domains"/>
    <property type="match status" value="2"/>
</dbReference>
<dbReference type="InterPro" id="IPR020846">
    <property type="entry name" value="MFS_dom"/>
</dbReference>
<keyword evidence="10" id="KW-1185">Reference proteome</keyword>
<dbReference type="OrthoDB" id="3639251at2759"/>
<dbReference type="PANTHER" id="PTHR43791">
    <property type="entry name" value="PERMEASE-RELATED"/>
    <property type="match status" value="1"/>
</dbReference>
<feature type="transmembrane region" description="Helical" evidence="7">
    <location>
        <begin position="450"/>
        <end position="469"/>
    </location>
</feature>
<dbReference type="PANTHER" id="PTHR43791:SF39">
    <property type="entry name" value="TRANSPORTER LIZ1_SEO1, PUTATIVE (AFU_ORTHOLOGUE AFUA_3G00980)-RELATED"/>
    <property type="match status" value="1"/>
</dbReference>
<evidence type="ECO:0000256" key="6">
    <source>
        <dbReference type="ARBA" id="ARBA00037968"/>
    </source>
</evidence>
<accession>M7SR81</accession>
<feature type="transmembrane region" description="Helical" evidence="7">
    <location>
        <begin position="378"/>
        <end position="400"/>
    </location>
</feature>
<gene>
    <name evidence="9" type="ORF">UCREL1_3982</name>
</gene>
<dbReference type="AlphaFoldDB" id="M7SR81"/>
<dbReference type="Proteomes" id="UP000012174">
    <property type="component" value="Unassembled WGS sequence"/>
</dbReference>
<evidence type="ECO:0000256" key="5">
    <source>
        <dbReference type="ARBA" id="ARBA00023136"/>
    </source>
</evidence>
<protein>
    <submittedName>
        <fullName evidence="9">Putative major facilitator superfamily transporter protein</fullName>
    </submittedName>
</protein>